<proteinExistence type="predicted"/>
<gene>
    <name evidence="1" type="ORF">H0264_07785</name>
</gene>
<keyword evidence="2" id="KW-1185">Reference proteome</keyword>
<organism evidence="1 2">
    <name type="scientific">Nocardia huaxiensis</name>
    <dbReference type="NCBI Taxonomy" id="2755382"/>
    <lineage>
        <taxon>Bacteria</taxon>
        <taxon>Bacillati</taxon>
        <taxon>Actinomycetota</taxon>
        <taxon>Actinomycetes</taxon>
        <taxon>Mycobacteriales</taxon>
        <taxon>Nocardiaceae</taxon>
        <taxon>Nocardia</taxon>
    </lineage>
</organism>
<dbReference type="EMBL" id="CP059399">
    <property type="protein sequence ID" value="QLY32165.1"/>
    <property type="molecule type" value="Genomic_DNA"/>
</dbReference>
<dbReference type="Proteomes" id="UP000515512">
    <property type="component" value="Chromosome"/>
</dbReference>
<dbReference type="RefSeq" id="WP_181583338.1">
    <property type="nucleotide sequence ID" value="NZ_CP059399.1"/>
</dbReference>
<evidence type="ECO:0000313" key="2">
    <source>
        <dbReference type="Proteomes" id="UP000515512"/>
    </source>
</evidence>
<dbReference type="KEGG" id="nhu:H0264_07785"/>
<dbReference type="AlphaFoldDB" id="A0A7D6ZRN5"/>
<evidence type="ECO:0000313" key="1">
    <source>
        <dbReference type="EMBL" id="QLY32165.1"/>
    </source>
</evidence>
<sequence length="58" mass="6273">MEIILAITLAALVIVIALSVSNHSPTPARHHRGRSVAEITARLAAEERPTYVIAGRRC</sequence>
<protein>
    <submittedName>
        <fullName evidence="1">Uncharacterized protein</fullName>
    </submittedName>
</protein>
<reference evidence="1 2" key="1">
    <citation type="submission" date="2020-07" db="EMBL/GenBank/DDBJ databases">
        <authorList>
            <person name="Zhuang K."/>
            <person name="Ran Y."/>
        </authorList>
    </citation>
    <scope>NUCLEOTIDE SEQUENCE [LARGE SCALE GENOMIC DNA]</scope>
    <source>
        <strain evidence="1 2">WCH-YHL-001</strain>
    </source>
</reference>
<accession>A0A7D6ZRN5</accession>
<name>A0A7D6ZRN5_9NOCA</name>